<gene>
    <name evidence="1" type="ORF">HaLaN_31045</name>
</gene>
<dbReference type="GO" id="GO:0016787">
    <property type="term" value="F:hydrolase activity"/>
    <property type="evidence" value="ECO:0007669"/>
    <property type="project" value="UniProtKB-KW"/>
</dbReference>
<protein>
    <submittedName>
        <fullName evidence="1">Adenine aminohydrolase</fullName>
    </submittedName>
</protein>
<reference evidence="1 2" key="1">
    <citation type="submission" date="2020-02" db="EMBL/GenBank/DDBJ databases">
        <title>Draft genome sequence of Haematococcus lacustris strain NIES-144.</title>
        <authorList>
            <person name="Morimoto D."/>
            <person name="Nakagawa S."/>
            <person name="Yoshida T."/>
            <person name="Sawayama S."/>
        </authorList>
    </citation>
    <scope>NUCLEOTIDE SEQUENCE [LARGE SCALE GENOMIC DNA]</scope>
    <source>
        <strain evidence="1 2">NIES-144</strain>
    </source>
</reference>
<evidence type="ECO:0000313" key="1">
    <source>
        <dbReference type="EMBL" id="GFH31915.1"/>
    </source>
</evidence>
<sequence length="54" mass="6171">MNQNYSWLAEELDLGISAVAQLARNGFLGSFISEDDKELYIKEVDFLEKAFLDL</sequence>
<proteinExistence type="predicted"/>
<keyword evidence="1" id="KW-0378">Hydrolase</keyword>
<organism evidence="1 2">
    <name type="scientific">Haematococcus lacustris</name>
    <name type="common">Green alga</name>
    <name type="synonym">Haematococcus pluvialis</name>
    <dbReference type="NCBI Taxonomy" id="44745"/>
    <lineage>
        <taxon>Eukaryota</taxon>
        <taxon>Viridiplantae</taxon>
        <taxon>Chlorophyta</taxon>
        <taxon>core chlorophytes</taxon>
        <taxon>Chlorophyceae</taxon>
        <taxon>CS clade</taxon>
        <taxon>Chlamydomonadales</taxon>
        <taxon>Haematococcaceae</taxon>
        <taxon>Haematococcus</taxon>
    </lineage>
</organism>
<name>A0A6A0AH45_HAELA</name>
<evidence type="ECO:0000313" key="2">
    <source>
        <dbReference type="Proteomes" id="UP000485058"/>
    </source>
</evidence>
<dbReference type="Proteomes" id="UP000485058">
    <property type="component" value="Unassembled WGS sequence"/>
</dbReference>
<comment type="caution">
    <text evidence="1">The sequence shown here is derived from an EMBL/GenBank/DDBJ whole genome shotgun (WGS) entry which is preliminary data.</text>
</comment>
<dbReference type="SUPFAM" id="SSF51556">
    <property type="entry name" value="Metallo-dependent hydrolases"/>
    <property type="match status" value="1"/>
</dbReference>
<dbReference type="EMBL" id="BLLF01006063">
    <property type="protein sequence ID" value="GFH31915.1"/>
    <property type="molecule type" value="Genomic_DNA"/>
</dbReference>
<dbReference type="InterPro" id="IPR032466">
    <property type="entry name" value="Metal_Hydrolase"/>
</dbReference>
<accession>A0A6A0AH45</accession>
<dbReference type="Gene3D" id="3.20.20.140">
    <property type="entry name" value="Metal-dependent hydrolases"/>
    <property type="match status" value="1"/>
</dbReference>
<dbReference type="AlphaFoldDB" id="A0A6A0AH45"/>
<keyword evidence="2" id="KW-1185">Reference proteome</keyword>